<protein>
    <submittedName>
        <fullName evidence="1">Uncharacterized protein</fullName>
    </submittedName>
</protein>
<evidence type="ECO:0000313" key="1">
    <source>
        <dbReference type="EMBL" id="MDR6705234.1"/>
    </source>
</evidence>
<organism evidence="1 2">
    <name type="scientific">Agrobacterium tumefaciens</name>
    <dbReference type="NCBI Taxonomy" id="358"/>
    <lineage>
        <taxon>Bacteria</taxon>
        <taxon>Pseudomonadati</taxon>
        <taxon>Pseudomonadota</taxon>
        <taxon>Alphaproteobacteria</taxon>
        <taxon>Hyphomicrobiales</taxon>
        <taxon>Rhizobiaceae</taxon>
        <taxon>Rhizobium/Agrobacterium group</taxon>
        <taxon>Agrobacterium</taxon>
        <taxon>Agrobacterium tumefaciens complex</taxon>
    </lineage>
</organism>
<name>A0AAW8M2Z8_AGRTU</name>
<dbReference type="AlphaFoldDB" id="A0AAW8M2Z8"/>
<accession>A0AAW8M2Z8</accession>
<proteinExistence type="predicted"/>
<dbReference type="EMBL" id="JAVDSW010000008">
    <property type="protein sequence ID" value="MDR6705234.1"/>
    <property type="molecule type" value="Genomic_DNA"/>
</dbReference>
<evidence type="ECO:0000313" key="2">
    <source>
        <dbReference type="Proteomes" id="UP001265315"/>
    </source>
</evidence>
<comment type="caution">
    <text evidence="1">The sequence shown here is derived from an EMBL/GenBank/DDBJ whole genome shotgun (WGS) entry which is preliminary data.</text>
</comment>
<reference evidence="1" key="1">
    <citation type="submission" date="2023-07" db="EMBL/GenBank/DDBJ databases">
        <title>Sorghum-associated microbial communities from plants grown in Nebraska, USA.</title>
        <authorList>
            <person name="Schachtman D."/>
        </authorList>
    </citation>
    <scope>NUCLEOTIDE SEQUENCE</scope>
    <source>
        <strain evidence="1">1457</strain>
    </source>
</reference>
<gene>
    <name evidence="1" type="ORF">J2W61_005109</name>
</gene>
<dbReference type="Proteomes" id="UP001265315">
    <property type="component" value="Unassembled WGS sequence"/>
</dbReference>
<sequence length="30" mass="3521">MPKRIDLPLENQKGWRVPLADRKYLLAGLE</sequence>